<dbReference type="EMBL" id="UINC01070434">
    <property type="protein sequence ID" value="SVC04585.1"/>
    <property type="molecule type" value="Genomic_DNA"/>
</dbReference>
<feature type="non-terminal residue" evidence="2">
    <location>
        <position position="28"/>
    </location>
</feature>
<name>A0A382IZ26_9ZZZZ</name>
<evidence type="ECO:0000313" key="2">
    <source>
        <dbReference type="EMBL" id="SVC04585.1"/>
    </source>
</evidence>
<feature type="region of interest" description="Disordered" evidence="1">
    <location>
        <begin position="1"/>
        <end position="28"/>
    </location>
</feature>
<accession>A0A382IZ26</accession>
<dbReference type="AlphaFoldDB" id="A0A382IZ26"/>
<sequence>TTTDTGDRRRSFFRDQPFHPVLRPAKNL</sequence>
<protein>
    <submittedName>
        <fullName evidence="2">Uncharacterized protein</fullName>
    </submittedName>
</protein>
<gene>
    <name evidence="2" type="ORF">METZ01_LOCUS257439</name>
</gene>
<reference evidence="2" key="1">
    <citation type="submission" date="2018-05" db="EMBL/GenBank/DDBJ databases">
        <authorList>
            <person name="Lanie J.A."/>
            <person name="Ng W.-L."/>
            <person name="Kazmierczak K.M."/>
            <person name="Andrzejewski T.M."/>
            <person name="Davidsen T.M."/>
            <person name="Wayne K.J."/>
            <person name="Tettelin H."/>
            <person name="Glass J.I."/>
            <person name="Rusch D."/>
            <person name="Podicherti R."/>
            <person name="Tsui H.-C.T."/>
            <person name="Winkler M.E."/>
        </authorList>
    </citation>
    <scope>NUCLEOTIDE SEQUENCE</scope>
</reference>
<proteinExistence type="predicted"/>
<feature type="non-terminal residue" evidence="2">
    <location>
        <position position="1"/>
    </location>
</feature>
<organism evidence="2">
    <name type="scientific">marine metagenome</name>
    <dbReference type="NCBI Taxonomy" id="408172"/>
    <lineage>
        <taxon>unclassified sequences</taxon>
        <taxon>metagenomes</taxon>
        <taxon>ecological metagenomes</taxon>
    </lineage>
</organism>
<evidence type="ECO:0000256" key="1">
    <source>
        <dbReference type="SAM" id="MobiDB-lite"/>
    </source>
</evidence>
<feature type="compositionally biased region" description="Basic and acidic residues" evidence="1">
    <location>
        <begin position="1"/>
        <end position="17"/>
    </location>
</feature>